<sequence>MTICLELRKPLVSKVWIDGFTLKDKLELLEDLLESKPNVECKVEKNDVGCWKLDDGGELDFHTGSCFKSLDMVNDDFHGIDNEMNDSRKDLFPNESQQALILNDKVQFQAGHFEPSKQDKGRQAKCGPIWLS</sequence>
<accession>A0A7J8TGK6</accession>
<keyword evidence="3" id="KW-1185">Reference proteome</keyword>
<protein>
    <submittedName>
        <fullName evidence="2">Uncharacterized protein</fullName>
    </submittedName>
</protein>
<gene>
    <name evidence="2" type="ORF">Godav_026106</name>
</gene>
<dbReference type="Proteomes" id="UP000593561">
    <property type="component" value="Unassembled WGS sequence"/>
</dbReference>
<evidence type="ECO:0000313" key="2">
    <source>
        <dbReference type="EMBL" id="MBA0637282.1"/>
    </source>
</evidence>
<organism evidence="2 3">
    <name type="scientific">Gossypium davidsonii</name>
    <name type="common">Davidson's cotton</name>
    <name type="synonym">Gossypium klotzschianum subsp. davidsonii</name>
    <dbReference type="NCBI Taxonomy" id="34287"/>
    <lineage>
        <taxon>Eukaryota</taxon>
        <taxon>Viridiplantae</taxon>
        <taxon>Streptophyta</taxon>
        <taxon>Embryophyta</taxon>
        <taxon>Tracheophyta</taxon>
        <taxon>Spermatophyta</taxon>
        <taxon>Magnoliopsida</taxon>
        <taxon>eudicotyledons</taxon>
        <taxon>Gunneridae</taxon>
        <taxon>Pentapetalae</taxon>
        <taxon>rosids</taxon>
        <taxon>malvids</taxon>
        <taxon>Malvales</taxon>
        <taxon>Malvaceae</taxon>
        <taxon>Malvoideae</taxon>
        <taxon>Gossypium</taxon>
    </lineage>
</organism>
<dbReference type="EMBL" id="JABFAC010248164">
    <property type="protein sequence ID" value="MBA0637282.1"/>
    <property type="molecule type" value="Genomic_DNA"/>
</dbReference>
<reference evidence="2 3" key="1">
    <citation type="journal article" date="2019" name="Genome Biol. Evol.">
        <title>Insights into the evolution of the New World diploid cottons (Gossypium, subgenus Houzingenia) based on genome sequencing.</title>
        <authorList>
            <person name="Grover C.E."/>
            <person name="Arick M.A. 2nd"/>
            <person name="Thrash A."/>
            <person name="Conover J.L."/>
            <person name="Sanders W.S."/>
            <person name="Peterson D.G."/>
            <person name="Frelichowski J.E."/>
            <person name="Scheffler J.A."/>
            <person name="Scheffler B.E."/>
            <person name="Wendel J.F."/>
        </authorList>
    </citation>
    <scope>NUCLEOTIDE SEQUENCE [LARGE SCALE GENOMIC DNA]</scope>
    <source>
        <strain evidence="2">27</strain>
        <tissue evidence="2">Leaf</tissue>
    </source>
</reference>
<feature type="region of interest" description="Disordered" evidence="1">
    <location>
        <begin position="112"/>
        <end position="132"/>
    </location>
</feature>
<proteinExistence type="predicted"/>
<evidence type="ECO:0000256" key="1">
    <source>
        <dbReference type="SAM" id="MobiDB-lite"/>
    </source>
</evidence>
<name>A0A7J8TGK6_GOSDV</name>
<evidence type="ECO:0000313" key="3">
    <source>
        <dbReference type="Proteomes" id="UP000593561"/>
    </source>
</evidence>
<dbReference type="AlphaFoldDB" id="A0A7J8TGK6"/>
<comment type="caution">
    <text evidence="2">The sequence shown here is derived from an EMBL/GenBank/DDBJ whole genome shotgun (WGS) entry which is preliminary data.</text>
</comment>